<dbReference type="PANTHER" id="PTHR38451:SF1">
    <property type="entry name" value="TRNA (ADENINE(22)-N(1))-METHYLTRANSFERASE"/>
    <property type="match status" value="1"/>
</dbReference>
<dbReference type="PIRSF" id="PIRSF018637">
    <property type="entry name" value="TrmK"/>
    <property type="match status" value="1"/>
</dbReference>
<gene>
    <name evidence="2" type="primary">trmK</name>
    <name evidence="2" type="ORF">CLPU_3c01080</name>
</gene>
<dbReference type="SUPFAM" id="SSF53335">
    <property type="entry name" value="S-adenosyl-L-methionine-dependent methyltransferases"/>
    <property type="match status" value="1"/>
</dbReference>
<dbReference type="RefSeq" id="WP_050354326.1">
    <property type="nucleotide sequence ID" value="NZ_LGSS01000003.1"/>
</dbReference>
<name>A0A0L0WD31_GOTPU</name>
<dbReference type="Gene3D" id="3.40.50.150">
    <property type="entry name" value="Vaccinia Virus protein VP39"/>
    <property type="match status" value="1"/>
</dbReference>
<keyword evidence="1" id="KW-0175">Coiled coil</keyword>
<dbReference type="AlphaFoldDB" id="A0A0L0WD31"/>
<keyword evidence="2" id="KW-0808">Transferase</keyword>
<sequence>MKLSPRLKAIASYVKKGDIVADIGTDHGYIPVYLVNNNISEKIIASDINEGPLNNAIEYIKKNKLQNEIDTRLGDGLNSINPNEVDTVIIAGMGGLLIAEILEESKEVTKSIKNFILQPMVAVDELRRYLYDNEFKIIDEKLAKEGDKLYHILYVQHGKDELEKEIYFEVGKKLIENKDELLEEFLKLKINKIEKILNNLQNQHKEKSRNKYIELKEKYSQYMEVLKSLC</sequence>
<dbReference type="PANTHER" id="PTHR38451">
    <property type="entry name" value="TRNA (ADENINE(22)-N(1))-METHYLTRANSFERASE"/>
    <property type="match status" value="1"/>
</dbReference>
<reference evidence="3" key="1">
    <citation type="submission" date="2015-07" db="EMBL/GenBank/DDBJ databases">
        <title>Draft genome sequence of the purine-degrading Gottschalkia purinilyticum DSM 1384 (formerly Clostridium purinilyticum).</title>
        <authorList>
            <person name="Poehlein A."/>
            <person name="Schiel-Bengelsdorf B."/>
            <person name="Bengelsdorf F.R."/>
            <person name="Daniel R."/>
            <person name="Duerre P."/>
        </authorList>
    </citation>
    <scope>NUCLEOTIDE SEQUENCE [LARGE SCALE GENOMIC DNA]</scope>
    <source>
        <strain evidence="3">DSM 1384</strain>
    </source>
</reference>
<feature type="coiled-coil region" evidence="1">
    <location>
        <begin position="183"/>
        <end position="210"/>
    </location>
</feature>
<organism evidence="2 3">
    <name type="scientific">Gottschalkia purinilytica</name>
    <name type="common">Clostridium purinilyticum</name>
    <dbReference type="NCBI Taxonomy" id="1503"/>
    <lineage>
        <taxon>Bacteria</taxon>
        <taxon>Bacillati</taxon>
        <taxon>Bacillota</taxon>
        <taxon>Tissierellia</taxon>
        <taxon>Tissierellales</taxon>
        <taxon>Gottschalkiaceae</taxon>
        <taxon>Gottschalkia</taxon>
    </lineage>
</organism>
<dbReference type="OrthoDB" id="5881184at2"/>
<evidence type="ECO:0000313" key="2">
    <source>
        <dbReference type="EMBL" id="KNF09330.1"/>
    </source>
</evidence>
<dbReference type="InterPro" id="IPR029063">
    <property type="entry name" value="SAM-dependent_MTases_sf"/>
</dbReference>
<dbReference type="Proteomes" id="UP000037267">
    <property type="component" value="Unassembled WGS sequence"/>
</dbReference>
<dbReference type="PATRIC" id="fig|1503.3.peg.1973"/>
<dbReference type="EMBL" id="LGSS01000003">
    <property type="protein sequence ID" value="KNF09330.1"/>
    <property type="molecule type" value="Genomic_DNA"/>
</dbReference>
<evidence type="ECO:0000256" key="1">
    <source>
        <dbReference type="SAM" id="Coils"/>
    </source>
</evidence>
<evidence type="ECO:0000313" key="3">
    <source>
        <dbReference type="Proteomes" id="UP000037267"/>
    </source>
</evidence>
<keyword evidence="3" id="KW-1185">Reference proteome</keyword>
<dbReference type="Pfam" id="PF12847">
    <property type="entry name" value="Methyltransf_18"/>
    <property type="match status" value="1"/>
</dbReference>
<proteinExistence type="predicted"/>
<accession>A0A0L0WD31</accession>
<protein>
    <submittedName>
        <fullName evidence="2">tRNA (Adenine(22)-N(1))-methyltransferase TrmK</fullName>
        <ecNumber evidence="2">2.1.1.217</ecNumber>
    </submittedName>
</protein>
<dbReference type="EC" id="2.1.1.217" evidence="2"/>
<keyword evidence="2" id="KW-0489">Methyltransferase</keyword>
<dbReference type="STRING" id="1503.CLPU_3c01080"/>
<dbReference type="InterPro" id="IPR006901">
    <property type="entry name" value="TrmK"/>
</dbReference>
<dbReference type="GO" id="GO:0032259">
    <property type="term" value="P:methylation"/>
    <property type="evidence" value="ECO:0007669"/>
    <property type="project" value="UniProtKB-KW"/>
</dbReference>
<comment type="caution">
    <text evidence="2">The sequence shown here is derived from an EMBL/GenBank/DDBJ whole genome shotgun (WGS) entry which is preliminary data.</text>
</comment>
<dbReference type="GO" id="GO:0160105">
    <property type="term" value="F:tRNA (adenine(22)-N1)-methyltransferase activity"/>
    <property type="evidence" value="ECO:0007669"/>
    <property type="project" value="UniProtKB-EC"/>
</dbReference>